<organism evidence="3">
    <name type="scientific">Caenorhabditis brenneri</name>
    <name type="common">Nematode worm</name>
    <dbReference type="NCBI Taxonomy" id="135651"/>
    <lineage>
        <taxon>Eukaryota</taxon>
        <taxon>Metazoa</taxon>
        <taxon>Ecdysozoa</taxon>
        <taxon>Nematoda</taxon>
        <taxon>Chromadorea</taxon>
        <taxon>Rhabditida</taxon>
        <taxon>Rhabditina</taxon>
        <taxon>Rhabditomorpha</taxon>
        <taxon>Rhabditoidea</taxon>
        <taxon>Rhabditidae</taxon>
        <taxon>Peloderinae</taxon>
        <taxon>Caenorhabditis</taxon>
    </lineage>
</organism>
<reference evidence="3" key="1">
    <citation type="submission" date="2011-07" db="EMBL/GenBank/DDBJ databases">
        <authorList>
            <consortium name="Caenorhabditis brenneri Sequencing and Analysis Consortium"/>
            <person name="Wilson R.K."/>
        </authorList>
    </citation>
    <scope>NUCLEOTIDE SEQUENCE [LARGE SCALE GENOMIC DNA]</scope>
    <source>
        <strain evidence="3">PB2801</strain>
    </source>
</reference>
<dbReference type="EMBL" id="GL379979">
    <property type="protein sequence ID" value="EGT40003.1"/>
    <property type="molecule type" value="Genomic_DNA"/>
</dbReference>
<proteinExistence type="predicted"/>
<gene>
    <name evidence="2" type="ORF">CAEBREN_09881</name>
</gene>
<sequence>MAKKKKQMDSVKVMAKDDAIEIAGGDEEKVQIVNQVLDELGFQMGEEMARWPSAAGGLNTGGEKIGRQDVAAGCGSGRNSGGNEVDDDLQARLDQLRRE</sequence>
<evidence type="ECO:0000313" key="3">
    <source>
        <dbReference type="Proteomes" id="UP000008068"/>
    </source>
</evidence>
<evidence type="ECO:0000313" key="2">
    <source>
        <dbReference type="EMBL" id="EGT40003.1"/>
    </source>
</evidence>
<protein>
    <submittedName>
        <fullName evidence="2">Uncharacterized protein</fullName>
    </submittedName>
</protein>
<dbReference type="STRING" id="135651.G0NYB4"/>
<dbReference type="AlphaFoldDB" id="G0NYB4"/>
<dbReference type="eggNOG" id="KOG3230">
    <property type="taxonomic scope" value="Eukaryota"/>
</dbReference>
<dbReference type="InParanoid" id="G0NYB4"/>
<dbReference type="Proteomes" id="UP000008068">
    <property type="component" value="Unassembled WGS sequence"/>
</dbReference>
<keyword evidence="3" id="KW-1185">Reference proteome</keyword>
<accession>G0NYB4</accession>
<name>G0NYB4_CAEBE</name>
<dbReference type="OrthoDB" id="10252926at2759"/>
<dbReference type="HOGENOM" id="CLU_069208_3_2_1"/>
<evidence type="ECO:0000256" key="1">
    <source>
        <dbReference type="SAM" id="MobiDB-lite"/>
    </source>
</evidence>
<feature type="compositionally biased region" description="Basic and acidic residues" evidence="1">
    <location>
        <begin position="89"/>
        <end position="99"/>
    </location>
</feature>
<feature type="region of interest" description="Disordered" evidence="1">
    <location>
        <begin position="53"/>
        <end position="99"/>
    </location>
</feature>